<keyword evidence="6 8" id="KW-1133">Transmembrane helix</keyword>
<dbReference type="GO" id="GO:0008360">
    <property type="term" value="P:regulation of cell shape"/>
    <property type="evidence" value="ECO:0007669"/>
    <property type="project" value="UniProtKB-KW"/>
</dbReference>
<dbReference type="InterPro" id="IPR007227">
    <property type="entry name" value="Cell_shape_determining_MreD"/>
</dbReference>
<evidence type="ECO:0000313" key="9">
    <source>
        <dbReference type="EMBL" id="GBU06161.1"/>
    </source>
</evidence>
<feature type="transmembrane region" description="Helical" evidence="8">
    <location>
        <begin position="139"/>
        <end position="156"/>
    </location>
</feature>
<evidence type="ECO:0000313" key="11">
    <source>
        <dbReference type="Proteomes" id="UP000294613"/>
    </source>
</evidence>
<dbReference type="EMBL" id="SLZV01000028">
    <property type="protein sequence ID" value="TCS63703.1"/>
    <property type="molecule type" value="Genomic_DNA"/>
</dbReference>
<keyword evidence="12" id="KW-1185">Reference proteome</keyword>
<dbReference type="AlphaFoldDB" id="A0A4R3JEP6"/>
<proteinExistence type="inferred from homology"/>
<dbReference type="Gene3D" id="1.10.1760.20">
    <property type="match status" value="1"/>
</dbReference>
<keyword evidence="7 8" id="KW-0472">Membrane</keyword>
<dbReference type="Proteomes" id="UP000702954">
    <property type="component" value="Unassembled WGS sequence"/>
</dbReference>
<evidence type="ECO:0000256" key="2">
    <source>
        <dbReference type="ARBA" id="ARBA00007776"/>
    </source>
</evidence>
<dbReference type="NCBIfam" id="TIGR03426">
    <property type="entry name" value="shape_MreD"/>
    <property type="match status" value="1"/>
</dbReference>
<evidence type="ECO:0000313" key="10">
    <source>
        <dbReference type="EMBL" id="TCS63703.1"/>
    </source>
</evidence>
<reference evidence="10 11" key="2">
    <citation type="submission" date="2019-03" db="EMBL/GenBank/DDBJ databases">
        <title>Genomic Encyclopedia of Type Strains, Phase IV (KMG-IV): sequencing the most valuable type-strain genomes for metagenomic binning, comparative biology and taxonomic classification.</title>
        <authorList>
            <person name="Goeker M."/>
        </authorList>
    </citation>
    <scope>NUCLEOTIDE SEQUENCE [LARGE SCALE GENOMIC DNA]</scope>
    <source>
        <strain evidence="10 11">DSM 103426</strain>
    </source>
</reference>
<dbReference type="GeneID" id="97507005"/>
<evidence type="ECO:0000256" key="6">
    <source>
        <dbReference type="ARBA" id="ARBA00022989"/>
    </source>
</evidence>
<evidence type="ECO:0000313" key="12">
    <source>
        <dbReference type="Proteomes" id="UP000702954"/>
    </source>
</evidence>
<accession>A0A4R3JEP6</accession>
<feature type="transmembrane region" description="Helical" evidence="8">
    <location>
        <begin position="52"/>
        <end position="79"/>
    </location>
</feature>
<comment type="similarity">
    <text evidence="2">Belongs to the MreD family.</text>
</comment>
<evidence type="ECO:0000256" key="8">
    <source>
        <dbReference type="SAM" id="Phobius"/>
    </source>
</evidence>
<comment type="caution">
    <text evidence="10">The sequence shown here is derived from an EMBL/GenBank/DDBJ whole genome shotgun (WGS) entry which is preliminary data.</text>
</comment>
<dbReference type="PIRSF" id="PIRSF037497">
    <property type="entry name" value="MreD_Clostridium/Treponema_prd"/>
    <property type="match status" value="1"/>
</dbReference>
<keyword evidence="5" id="KW-0133">Cell shape</keyword>
<gene>
    <name evidence="10" type="ORF">EDD74_12815</name>
    <name evidence="9" type="ORF">FAEUMB_27020</name>
</gene>
<dbReference type="Pfam" id="PF04093">
    <property type="entry name" value="MreD"/>
    <property type="match status" value="1"/>
</dbReference>
<keyword evidence="4 8" id="KW-0812">Transmembrane</keyword>
<evidence type="ECO:0000256" key="7">
    <source>
        <dbReference type="ARBA" id="ARBA00023136"/>
    </source>
</evidence>
<protein>
    <submittedName>
        <fullName evidence="10">Rod shape-determining protein MreD</fullName>
    </submittedName>
</protein>
<comment type="subcellular location">
    <subcellularLocation>
        <location evidence="1">Cell membrane</location>
        <topology evidence="1">Multi-pass membrane protein</topology>
    </subcellularLocation>
</comment>
<keyword evidence="3" id="KW-1003">Cell membrane</keyword>
<dbReference type="GO" id="GO:0005886">
    <property type="term" value="C:plasma membrane"/>
    <property type="evidence" value="ECO:0007669"/>
    <property type="project" value="UniProtKB-SubCell"/>
</dbReference>
<reference evidence="9 12" key="1">
    <citation type="journal article" date="2018" name="Int. J. Syst. Evol. Microbiol.">
        <title>Draft Genome Sequence of Faecalimonas umbilicata JCM 30896T, an Acetate-Producing Bacterium Isolated from Human Feces.</title>
        <authorList>
            <person name="Sakamoto M."/>
            <person name="Ikeyama N."/>
            <person name="Yuki M."/>
            <person name="Ohkuma M."/>
        </authorList>
    </citation>
    <scope>NUCLEOTIDE SEQUENCE [LARGE SCALE GENOMIC DNA]</scope>
    <source>
        <strain evidence="9 12">EGH7</strain>
    </source>
</reference>
<evidence type="ECO:0000256" key="3">
    <source>
        <dbReference type="ARBA" id="ARBA00022475"/>
    </source>
</evidence>
<dbReference type="Proteomes" id="UP000294613">
    <property type="component" value="Unassembled WGS sequence"/>
</dbReference>
<evidence type="ECO:0000256" key="5">
    <source>
        <dbReference type="ARBA" id="ARBA00022960"/>
    </source>
</evidence>
<name>A0A4R3JEP6_9FIRM</name>
<evidence type="ECO:0000256" key="4">
    <source>
        <dbReference type="ARBA" id="ARBA00022692"/>
    </source>
</evidence>
<sequence length="172" mass="19767">MKRKIVTGCLIFFCFLLQTTIFQTLALASIAPNLMIILTASFGFMRGKKSGMFVGFFCGLFMDVFSGNLIGFYALLYMVIGYLNGFFRRLFYAEDIKLPLILISGSEFVYGMLIYLLLFLLRSRFDFPYYLGNVILPELIYTILVTLILYPIILTLNRRLEAEEKRSAGKFV</sequence>
<evidence type="ECO:0000256" key="1">
    <source>
        <dbReference type="ARBA" id="ARBA00004651"/>
    </source>
</evidence>
<feature type="transmembrane region" description="Helical" evidence="8">
    <location>
        <begin position="100"/>
        <end position="119"/>
    </location>
</feature>
<dbReference type="InterPro" id="IPR017225">
    <property type="entry name" value="Cell_shape_determin_MreD_prd"/>
</dbReference>
<dbReference type="EMBL" id="BHEO01000008">
    <property type="protein sequence ID" value="GBU06161.1"/>
    <property type="molecule type" value="Genomic_DNA"/>
</dbReference>
<dbReference type="RefSeq" id="WP_008975729.1">
    <property type="nucleotide sequence ID" value="NZ_AP031411.1"/>
</dbReference>
<organism evidence="10 11">
    <name type="scientific">Faecalimonas umbilicata</name>
    <dbReference type="NCBI Taxonomy" id="1912855"/>
    <lineage>
        <taxon>Bacteria</taxon>
        <taxon>Bacillati</taxon>
        <taxon>Bacillota</taxon>
        <taxon>Clostridia</taxon>
        <taxon>Lachnospirales</taxon>
        <taxon>Lachnospiraceae</taxon>
        <taxon>Faecalimonas</taxon>
    </lineage>
</organism>